<organism evidence="2 3">
    <name type="scientific">Nocardioides faecalis</name>
    <dbReference type="NCBI Taxonomy" id="2803858"/>
    <lineage>
        <taxon>Bacteria</taxon>
        <taxon>Bacillati</taxon>
        <taxon>Actinomycetota</taxon>
        <taxon>Actinomycetes</taxon>
        <taxon>Propionibacteriales</taxon>
        <taxon>Nocardioidaceae</taxon>
        <taxon>Nocardioides</taxon>
    </lineage>
</organism>
<evidence type="ECO:0000313" key="3">
    <source>
        <dbReference type="Proteomes" id="UP000663791"/>
    </source>
</evidence>
<dbReference type="Proteomes" id="UP000663791">
    <property type="component" value="Unassembled WGS sequence"/>
</dbReference>
<gene>
    <name evidence="2" type="ORF">JK386_05865</name>
</gene>
<reference evidence="2" key="1">
    <citation type="submission" date="2021-01" db="EMBL/GenBank/DDBJ databases">
        <title>Novel species in genus Nocardioides.</title>
        <authorList>
            <person name="Zhang G."/>
        </authorList>
    </citation>
    <scope>NUCLEOTIDE SEQUENCE</scope>
    <source>
        <strain evidence="2">Zg-536</strain>
    </source>
</reference>
<keyword evidence="3" id="KW-1185">Reference proteome</keyword>
<evidence type="ECO:0000313" key="2">
    <source>
        <dbReference type="EMBL" id="MBM9459421.1"/>
    </source>
</evidence>
<dbReference type="EMBL" id="JAERTX010000004">
    <property type="protein sequence ID" value="MBM9459421.1"/>
    <property type="molecule type" value="Genomic_DNA"/>
</dbReference>
<sequence>MIRLDPRRRRLLMLAGVLPALLVAAFAVHVALMRHHDSAGRAAYDDADYAAATDHFLANQSRNWLQPWIAHFDEGTSLHTDGAWPDAIAAYETALESVPRRDECTVRINLALVHEAVGDLALEKGATGDALDAWQAGITALAGGDCPTDSGRGEKQTEDAAEVDERLRKKMEEAKPEPQQPPPNNPGEDPEGDQSGPDPREERLERNNKQGLEQRRDDEELYRDRDYSRPNSW</sequence>
<evidence type="ECO:0000256" key="1">
    <source>
        <dbReference type="SAM" id="MobiDB-lite"/>
    </source>
</evidence>
<evidence type="ECO:0008006" key="4">
    <source>
        <dbReference type="Google" id="ProtNLM"/>
    </source>
</evidence>
<name>A0A938Y041_9ACTN</name>
<dbReference type="Gene3D" id="1.25.40.10">
    <property type="entry name" value="Tetratricopeptide repeat domain"/>
    <property type="match status" value="1"/>
</dbReference>
<accession>A0A938Y041</accession>
<feature type="compositionally biased region" description="Basic and acidic residues" evidence="1">
    <location>
        <begin position="151"/>
        <end position="176"/>
    </location>
</feature>
<protein>
    <recommendedName>
        <fullName evidence="4">Tetratricopeptide repeat protein</fullName>
    </recommendedName>
</protein>
<dbReference type="SUPFAM" id="SSF48452">
    <property type="entry name" value="TPR-like"/>
    <property type="match status" value="1"/>
</dbReference>
<dbReference type="RefSeq" id="WP_205290710.1">
    <property type="nucleotide sequence ID" value="NZ_CP074406.1"/>
</dbReference>
<proteinExistence type="predicted"/>
<feature type="region of interest" description="Disordered" evidence="1">
    <location>
        <begin position="144"/>
        <end position="233"/>
    </location>
</feature>
<comment type="caution">
    <text evidence="2">The sequence shown here is derived from an EMBL/GenBank/DDBJ whole genome shotgun (WGS) entry which is preliminary data.</text>
</comment>
<dbReference type="InterPro" id="IPR011990">
    <property type="entry name" value="TPR-like_helical_dom_sf"/>
</dbReference>
<dbReference type="AlphaFoldDB" id="A0A938Y041"/>
<feature type="compositionally biased region" description="Basic and acidic residues" evidence="1">
    <location>
        <begin position="198"/>
        <end position="233"/>
    </location>
</feature>